<protein>
    <submittedName>
        <fullName evidence="1">MazG-like nucleotide pyrophosphohydrolase</fullName>
    </submittedName>
</protein>
<dbReference type="RefSeq" id="YP_009276755.1">
    <property type="nucleotide sequence ID" value="NC_030944.1"/>
</dbReference>
<dbReference type="OrthoDB" id="21611at10239"/>
<keyword evidence="2" id="KW-1185">Reference proteome</keyword>
<dbReference type="GeneID" id="28803075"/>
<dbReference type="Proteomes" id="UP000203422">
    <property type="component" value="Segment"/>
</dbReference>
<sequence length="164" mass="18549">MDPKYVPQPPTAKEMEAFVLEDGQLTDDGEQLIIDAMAVLEEACWRITESHGFHESGRSFGEEIALIHSEVSEALEEDRAGRPVLWYSIKGTDEIFRLPIAANGTDPEDLVLRKPEGAAAEFADTIVRISDSSRARIKDRQLGQALIRKIRYNFTRPYMHGKKY</sequence>
<proteinExistence type="predicted"/>
<accession>A0A160DGG9</accession>
<evidence type="ECO:0000313" key="1">
    <source>
        <dbReference type="EMBL" id="ANA86014.1"/>
    </source>
</evidence>
<keyword evidence="1" id="KW-0378">Hydrolase</keyword>
<dbReference type="GO" id="GO:0016787">
    <property type="term" value="F:hydrolase activity"/>
    <property type="evidence" value="ECO:0007669"/>
    <property type="project" value="UniProtKB-KW"/>
</dbReference>
<evidence type="ECO:0000313" key="2">
    <source>
        <dbReference type="Proteomes" id="UP000203422"/>
    </source>
</evidence>
<gene>
    <name evidence="1" type="primary">44</name>
    <name evidence="1" type="ORF">PBI_DEMOSTHENES_44</name>
</gene>
<dbReference type="KEGG" id="vg:28803075"/>
<name>A0A160DGG9_9CAUD</name>
<reference evidence="1 2" key="1">
    <citation type="submission" date="2016-03" db="EMBL/GenBank/DDBJ databases">
        <authorList>
            <person name="Rimple P."/>
            <person name="Montgomery M.T."/>
            <person name="Guerrero C.A."/>
            <person name="Mavrich T.N."/>
            <person name="Pope W.H."/>
            <person name="Garlena R.A."/>
            <person name="Russell D.A."/>
            <person name="Jacobs-Sera D."/>
            <person name="Hendrix R.W."/>
            <person name="Hatfull G.F."/>
        </authorList>
    </citation>
    <scope>NUCLEOTIDE SEQUENCE [LARGE SCALE GENOMIC DNA]</scope>
</reference>
<organism evidence="1 2">
    <name type="scientific">Gordonia phage Demosthenes</name>
    <dbReference type="NCBI Taxonomy" id="1838067"/>
    <lineage>
        <taxon>Viruses</taxon>
        <taxon>Duplodnaviria</taxon>
        <taxon>Heunggongvirae</taxon>
        <taxon>Uroviricota</taxon>
        <taxon>Caudoviricetes</taxon>
        <taxon>Demosthenesvirus</taxon>
        <taxon>Demosthenesvirus demosthenes</taxon>
    </lineage>
</organism>
<dbReference type="EMBL" id="KU998242">
    <property type="protein sequence ID" value="ANA86014.1"/>
    <property type="molecule type" value="Genomic_DNA"/>
</dbReference>